<sequence length="385" mass="42171">MTFKRAIFWTHLAVGIVFGIVVVFMSATGVLLTYERQIETRAVNSAVQAPANTSPLDIDGLVAKAEENGALAGHSVVVSSTEGAAVKVSKSRRESFLMNPYTGEQMKGAGEDTKSFFRTVMLLHRWFALSGEGRDIGKAITGASNLAFLFLLASGFYLWWPKKWKWSFIRQNLLFRRNLPTSKARDYNWHHVFGIWALVPLLAVVISGVVISYPWASDLVVAIYGEADPARPGQSADAVPQGQGAGGGQTVSFQSIFNGLRAEVPDWTAMTFKLPQDNAKRLVVTVDTGNGAQLSRQRTFTLSRVSGEQLGVVEPEDQSAGRRARVFLRFLHTGEVYGVVGQTLAGLASLAALFLGYTGFTLAYRRLVQPLFRRRRAGHASNDAR</sequence>
<feature type="transmembrane region" description="Helical" evidence="1">
    <location>
        <begin position="139"/>
        <end position="160"/>
    </location>
</feature>
<proteinExistence type="predicted"/>
<feature type="transmembrane region" description="Helical" evidence="1">
    <location>
        <begin position="12"/>
        <end position="34"/>
    </location>
</feature>
<dbReference type="PANTHER" id="PTHR34219">
    <property type="entry name" value="IRON-REGULATED INNER MEMBRANE PROTEIN-RELATED"/>
    <property type="match status" value="1"/>
</dbReference>
<keyword evidence="1" id="KW-1133">Transmembrane helix</keyword>
<keyword evidence="1" id="KW-0472">Membrane</keyword>
<dbReference type="InterPro" id="IPR005625">
    <property type="entry name" value="PepSY-ass_TM"/>
</dbReference>
<dbReference type="RefSeq" id="WP_207142947.1">
    <property type="nucleotide sequence ID" value="NZ_JAEKJZ010000006.1"/>
</dbReference>
<keyword evidence="1" id="KW-0812">Transmembrane</keyword>
<dbReference type="Proteomes" id="UP000664096">
    <property type="component" value="Unassembled WGS sequence"/>
</dbReference>
<name>A0A939EK04_9HYPH</name>
<dbReference type="EMBL" id="JAEKJZ010000006">
    <property type="protein sequence ID" value="MBN9673089.1"/>
    <property type="molecule type" value="Genomic_DNA"/>
</dbReference>
<evidence type="ECO:0000313" key="2">
    <source>
        <dbReference type="EMBL" id="MBN9673089.1"/>
    </source>
</evidence>
<comment type="caution">
    <text evidence="2">The sequence shown here is derived from an EMBL/GenBank/DDBJ whole genome shotgun (WGS) entry which is preliminary data.</text>
</comment>
<evidence type="ECO:0000313" key="3">
    <source>
        <dbReference type="Proteomes" id="UP000664096"/>
    </source>
</evidence>
<dbReference type="Pfam" id="PF03929">
    <property type="entry name" value="PepSY_TM"/>
    <property type="match status" value="1"/>
</dbReference>
<evidence type="ECO:0000256" key="1">
    <source>
        <dbReference type="SAM" id="Phobius"/>
    </source>
</evidence>
<dbReference type="PANTHER" id="PTHR34219:SF3">
    <property type="entry name" value="BLL7967 PROTEIN"/>
    <property type="match status" value="1"/>
</dbReference>
<reference evidence="2" key="1">
    <citation type="submission" date="2020-12" db="EMBL/GenBank/DDBJ databases">
        <title>Oil enriched cultivation method for isolating marine PHA-producing bacteria.</title>
        <authorList>
            <person name="Zheng W."/>
            <person name="Yu S."/>
            <person name="Huang Y."/>
        </authorList>
    </citation>
    <scope>NUCLEOTIDE SEQUENCE</scope>
    <source>
        <strain evidence="2">SY-2-12</strain>
    </source>
</reference>
<organism evidence="2 3">
    <name type="scientific">Roseibium aggregatum</name>
    <dbReference type="NCBI Taxonomy" id="187304"/>
    <lineage>
        <taxon>Bacteria</taxon>
        <taxon>Pseudomonadati</taxon>
        <taxon>Pseudomonadota</taxon>
        <taxon>Alphaproteobacteria</taxon>
        <taxon>Hyphomicrobiales</taxon>
        <taxon>Stappiaceae</taxon>
        <taxon>Roseibium</taxon>
    </lineage>
</organism>
<gene>
    <name evidence="2" type="ORF">JF539_22220</name>
</gene>
<accession>A0A939EK04</accession>
<protein>
    <submittedName>
        <fullName evidence="2">PepSY domain-containing protein</fullName>
    </submittedName>
</protein>
<feature type="transmembrane region" description="Helical" evidence="1">
    <location>
        <begin position="344"/>
        <end position="364"/>
    </location>
</feature>
<feature type="transmembrane region" description="Helical" evidence="1">
    <location>
        <begin position="193"/>
        <end position="216"/>
    </location>
</feature>
<dbReference type="AlphaFoldDB" id="A0A939EK04"/>